<dbReference type="GeneID" id="41594705"/>
<dbReference type="KEGG" id="ncv:NCAV_0625"/>
<gene>
    <name evidence="1" type="ORF">NCAV_0625</name>
</gene>
<protein>
    <submittedName>
        <fullName evidence="1">Uncharacterized protein</fullName>
    </submittedName>
</protein>
<dbReference type="AlphaFoldDB" id="A0A2K5AQB6"/>
<dbReference type="EMBL" id="LT981265">
    <property type="protein sequence ID" value="SPC33814.1"/>
    <property type="molecule type" value="Genomic_DNA"/>
</dbReference>
<proteinExistence type="predicted"/>
<dbReference type="RefSeq" id="WP_148695147.1">
    <property type="nucleotide sequence ID" value="NZ_LT981265.1"/>
</dbReference>
<accession>A0A2K5AQB6</accession>
<reference evidence="2" key="1">
    <citation type="submission" date="2018-01" db="EMBL/GenBank/DDBJ databases">
        <authorList>
            <person name="Kerou L M."/>
        </authorList>
    </citation>
    <scope>NUCLEOTIDE SEQUENCE [LARGE SCALE GENOMIC DNA]</scope>
    <source>
        <strain evidence="2">SCU2</strain>
    </source>
</reference>
<organism evidence="1 2">
    <name type="scientific">Candidatus Nitrosocaldus cavascurensis</name>
    <dbReference type="NCBI Taxonomy" id="2058097"/>
    <lineage>
        <taxon>Archaea</taxon>
        <taxon>Nitrososphaerota</taxon>
        <taxon>Nitrososphaeria</taxon>
        <taxon>Candidatus Nitrosocaldales</taxon>
        <taxon>Candidatus Nitrosocaldaceae</taxon>
        <taxon>Candidatus Nitrosocaldus</taxon>
    </lineage>
</organism>
<dbReference type="Proteomes" id="UP000236248">
    <property type="component" value="Chromosome NCAV"/>
</dbReference>
<evidence type="ECO:0000313" key="1">
    <source>
        <dbReference type="EMBL" id="SPC33814.1"/>
    </source>
</evidence>
<sequence>MELICMKEHIATIPESQLIRWSNALLHLQSILRYVARSSDPNTRMLVDDALSWVSYLSTDIHNRIMECNKFYDGISR</sequence>
<evidence type="ECO:0000313" key="2">
    <source>
        <dbReference type="Proteomes" id="UP000236248"/>
    </source>
</evidence>
<keyword evidence="2" id="KW-1185">Reference proteome</keyword>
<name>A0A2K5AQB6_9ARCH</name>